<keyword evidence="1" id="KW-0472">Membrane</keyword>
<proteinExistence type="predicted"/>
<dbReference type="Proteomes" id="UP000382577">
    <property type="component" value="Unassembled WGS sequence"/>
</dbReference>
<evidence type="ECO:0000313" key="5">
    <source>
        <dbReference type="Proteomes" id="UP000382577"/>
    </source>
</evidence>
<protein>
    <recommendedName>
        <fullName evidence="6">Lipoprotein</fullName>
    </recommendedName>
</protein>
<accession>A0A5E4X0X7</accession>
<dbReference type="AlphaFoldDB" id="A0A5E4X0X7"/>
<reference evidence="3 5" key="3">
    <citation type="submission" date="2019-08" db="EMBL/GenBank/DDBJ databases">
        <authorList>
            <person name="Peeters C."/>
        </authorList>
    </citation>
    <scope>NUCLEOTIDE SEQUENCE [LARGE SCALE GENOMIC DNA]</scope>
    <source>
        <strain evidence="3 5">LMG 31113</strain>
    </source>
</reference>
<evidence type="ECO:0000313" key="4">
    <source>
        <dbReference type="Proteomes" id="UP000035080"/>
    </source>
</evidence>
<organism evidence="3 5">
    <name type="scientific">Pandoraea fibrosis</name>
    <dbReference type="NCBI Taxonomy" id="1891094"/>
    <lineage>
        <taxon>Bacteria</taxon>
        <taxon>Pseudomonadati</taxon>
        <taxon>Pseudomonadota</taxon>
        <taxon>Betaproteobacteria</taxon>
        <taxon>Burkholderiales</taxon>
        <taxon>Burkholderiaceae</taxon>
        <taxon>Pandoraea</taxon>
    </lineage>
</organism>
<keyword evidence="1" id="KW-0812">Transmembrane</keyword>
<sequence length="84" mass="8180">MKEALQHLRSIVTRTALGITLGTASCLAKADGGGGGGGGPDLSSLTNGINMGSTTAAILAVALSLVTVYATLRGAKIVLGVIKG</sequence>
<feature type="transmembrane region" description="Helical" evidence="1">
    <location>
        <begin position="54"/>
        <end position="72"/>
    </location>
</feature>
<dbReference type="RefSeq" id="WP_039374513.1">
    <property type="nucleotide sequence ID" value="NZ_CABPRW010000008.1"/>
</dbReference>
<reference evidence="2" key="2">
    <citation type="submission" date="2019-07" db="EMBL/GenBank/DDBJ databases">
        <title>Complete Genome Sequences of Clinical Pandoraea fibrosis Isolates.</title>
        <authorList>
            <person name="Pitt M.E."/>
            <person name="Nguyen S.H."/>
            <person name="Duarte T.P.S."/>
            <person name="Roddam L.F."/>
            <person name="Blaskovich M.A.T."/>
            <person name="Cooper M.A."/>
            <person name="Coin L.J.M."/>
        </authorList>
    </citation>
    <scope>NUCLEOTIDE SEQUENCE</scope>
    <source>
        <strain evidence="2">6399</strain>
    </source>
</reference>
<keyword evidence="1" id="KW-1133">Transmembrane helix</keyword>
<dbReference type="EMBL" id="CABPRW010000008">
    <property type="protein sequence ID" value="VVE29952.1"/>
    <property type="molecule type" value="Genomic_DNA"/>
</dbReference>
<evidence type="ECO:0000313" key="2">
    <source>
        <dbReference type="EMBL" id="QHF12002.1"/>
    </source>
</evidence>
<name>A0A5E4X0X7_9BURK</name>
<dbReference type="EMBL" id="CP047385">
    <property type="protein sequence ID" value="QHF12002.1"/>
    <property type="molecule type" value="Genomic_DNA"/>
</dbReference>
<keyword evidence="4" id="KW-1185">Reference proteome</keyword>
<dbReference type="OrthoDB" id="8943977at2"/>
<evidence type="ECO:0008006" key="6">
    <source>
        <dbReference type="Google" id="ProtNLM"/>
    </source>
</evidence>
<evidence type="ECO:0000256" key="1">
    <source>
        <dbReference type="SAM" id="Phobius"/>
    </source>
</evidence>
<dbReference type="Proteomes" id="UP000035080">
    <property type="component" value="Chromosome"/>
</dbReference>
<evidence type="ECO:0000313" key="3">
    <source>
        <dbReference type="EMBL" id="VVE29952.1"/>
    </source>
</evidence>
<reference evidence="2 4" key="1">
    <citation type="journal article" date="2015" name="Genome Announc.">
        <title>Genome Sequences of Two Pandoraea pnomenusa Isolates Recovered 11 Months Apart from a Cystic Fibrosis Patient.</title>
        <authorList>
            <person name="Ee R."/>
            <person name="Ambrose M."/>
            <person name="Lazenby J."/>
            <person name="Williams P."/>
            <person name="Chan K.G."/>
            <person name="Roddam L."/>
        </authorList>
    </citation>
    <scope>NUCLEOTIDE SEQUENCE [LARGE SCALE GENOMIC DNA]</scope>
    <source>
        <strain evidence="2 4">6399</strain>
    </source>
</reference>
<dbReference type="PROSITE" id="PS51257">
    <property type="entry name" value="PROKAR_LIPOPROTEIN"/>
    <property type="match status" value="1"/>
</dbReference>
<gene>
    <name evidence="3" type="ORF">PFI31113_03558</name>
    <name evidence="2" type="ORF">PI93_004570</name>
</gene>